<name>W2SX83_NECAM</name>
<dbReference type="OrthoDB" id="272370at2759"/>
<reference evidence="3" key="2">
    <citation type="journal article" date="2014" name="Nat. Genet.">
        <title>Genome of the human hookworm Necator americanus.</title>
        <authorList>
            <person name="Tang Y.T."/>
            <person name="Gao X."/>
            <person name="Rosa B.A."/>
            <person name="Abubucker S."/>
            <person name="Hallsworth-Pepin K."/>
            <person name="Martin J."/>
            <person name="Tyagi R."/>
            <person name="Heizer E."/>
            <person name="Zhang X."/>
            <person name="Bhonagiri-Palsikar V."/>
            <person name="Minx P."/>
            <person name="Warren W.C."/>
            <person name="Wang Q."/>
            <person name="Zhan B."/>
            <person name="Hotez P.J."/>
            <person name="Sternberg P.W."/>
            <person name="Dougall A."/>
            <person name="Gaze S.T."/>
            <person name="Mulvenna J."/>
            <person name="Sotillo J."/>
            <person name="Ranganathan S."/>
            <person name="Rabelo E.M."/>
            <person name="Wilson R.K."/>
            <person name="Felgner P.L."/>
            <person name="Bethony J."/>
            <person name="Hawdon J.M."/>
            <person name="Gasser R.B."/>
            <person name="Loukas A."/>
            <person name="Mitreva M."/>
        </authorList>
    </citation>
    <scope>NUCLEOTIDE SEQUENCE [LARGE SCALE GENOMIC DNA]</scope>
</reference>
<feature type="non-terminal residue" evidence="1">
    <location>
        <position position="35"/>
    </location>
</feature>
<proteinExistence type="predicted"/>
<evidence type="ECO:0000313" key="2">
    <source>
        <dbReference type="EMBL" id="ETN73462.1"/>
    </source>
</evidence>
<dbReference type="KEGG" id="nai:NECAME_18319"/>
<dbReference type="EMBL" id="KI660719">
    <property type="protein sequence ID" value="ETN73462.1"/>
    <property type="molecule type" value="Genomic_DNA"/>
</dbReference>
<accession>W2SX83</accession>
<dbReference type="KEGG" id="nai:NECAME_18320"/>
<protein>
    <submittedName>
        <fullName evidence="1">Uncharacterized protein</fullName>
    </submittedName>
</protein>
<keyword evidence="3" id="KW-1185">Reference proteome</keyword>
<dbReference type="Proteomes" id="UP000053676">
    <property type="component" value="Unassembled WGS sequence"/>
</dbReference>
<reference evidence="1" key="1">
    <citation type="submission" date="2013-04" db="EMBL/GenBank/DDBJ databases">
        <title>Draft genome of the hookworm Necator americanus.</title>
        <authorList>
            <person name="Mitreva M."/>
        </authorList>
    </citation>
    <scope>NUCLEOTIDE SEQUENCE</scope>
</reference>
<gene>
    <name evidence="2" type="ORF">NECAME_18319</name>
    <name evidence="1" type="ORF">NECAME_18320</name>
</gene>
<dbReference type="AlphaFoldDB" id="W2SX83"/>
<dbReference type="EMBL" id="KI660727">
    <property type="protein sequence ID" value="ETN73461.1"/>
    <property type="molecule type" value="Genomic_DNA"/>
</dbReference>
<dbReference type="STRING" id="51031.W2SX83"/>
<evidence type="ECO:0000313" key="3">
    <source>
        <dbReference type="Proteomes" id="UP000053676"/>
    </source>
</evidence>
<evidence type="ECO:0000313" key="1">
    <source>
        <dbReference type="EMBL" id="ETN73461.1"/>
    </source>
</evidence>
<organism evidence="1 3">
    <name type="scientific">Necator americanus</name>
    <name type="common">Human hookworm</name>
    <dbReference type="NCBI Taxonomy" id="51031"/>
    <lineage>
        <taxon>Eukaryota</taxon>
        <taxon>Metazoa</taxon>
        <taxon>Ecdysozoa</taxon>
        <taxon>Nematoda</taxon>
        <taxon>Chromadorea</taxon>
        <taxon>Rhabditida</taxon>
        <taxon>Rhabditina</taxon>
        <taxon>Rhabditomorpha</taxon>
        <taxon>Strongyloidea</taxon>
        <taxon>Ancylostomatidae</taxon>
        <taxon>Bunostominae</taxon>
        <taxon>Necator</taxon>
    </lineage>
</organism>
<sequence length="35" mass="3763">MKDCSIMASFRLVPSGTYRTASSADDPQMIKLANG</sequence>